<dbReference type="EMBL" id="CAKOGP040002103">
    <property type="protein sequence ID" value="CAJ1962316.1"/>
    <property type="molecule type" value="Genomic_DNA"/>
</dbReference>
<comment type="similarity">
    <text evidence="6">Belongs to the polygalacturonase-inhibiting protein family.</text>
</comment>
<keyword evidence="4" id="KW-0677">Repeat</keyword>
<dbReference type="PANTHER" id="PTHR48059:SF32">
    <property type="entry name" value="LEUCINE-RICH REPEAT DOMAIN, L DOMAIN-LIKE PROTEIN-RELATED"/>
    <property type="match status" value="1"/>
</dbReference>
<feature type="domain" description="Leucine-rich repeat-containing N-terminal plant-type" evidence="9">
    <location>
        <begin position="118"/>
        <end position="137"/>
    </location>
</feature>
<feature type="domain" description="Disease resistance R13L4/SHOC-2-like LRR" evidence="10">
    <location>
        <begin position="607"/>
        <end position="739"/>
    </location>
</feature>
<evidence type="ECO:0000256" key="1">
    <source>
        <dbReference type="ARBA" id="ARBA00004196"/>
    </source>
</evidence>
<feature type="domain" description="Leucine-rich repeat-containing N-terminal plant-type" evidence="9">
    <location>
        <begin position="959"/>
        <end position="981"/>
    </location>
</feature>
<evidence type="ECO:0000259" key="10">
    <source>
        <dbReference type="Pfam" id="PF23598"/>
    </source>
</evidence>
<dbReference type="AlphaFoldDB" id="A0AAD2PWS7"/>
<feature type="domain" description="Leucine-rich repeat-containing N-terminal plant-type" evidence="9">
    <location>
        <begin position="558"/>
        <end position="571"/>
    </location>
</feature>
<dbReference type="Pfam" id="PF00560">
    <property type="entry name" value="LRR_1"/>
    <property type="match status" value="1"/>
</dbReference>
<reference evidence="11" key="1">
    <citation type="submission" date="2023-08" db="EMBL/GenBank/DDBJ databases">
        <authorList>
            <person name="Audoor S."/>
            <person name="Bilcke G."/>
        </authorList>
    </citation>
    <scope>NUCLEOTIDE SEQUENCE</scope>
</reference>
<dbReference type="PANTHER" id="PTHR48059">
    <property type="entry name" value="POLYGALACTURONASE INHIBITOR 1"/>
    <property type="match status" value="1"/>
</dbReference>
<keyword evidence="2" id="KW-0433">Leucine-rich repeat</keyword>
<evidence type="ECO:0000313" key="11">
    <source>
        <dbReference type="EMBL" id="CAJ1962316.1"/>
    </source>
</evidence>
<keyword evidence="12" id="KW-1185">Reference proteome</keyword>
<name>A0AAD2PWS7_9STRA</name>
<proteinExistence type="inferred from homology"/>
<comment type="subcellular location">
    <subcellularLocation>
        <location evidence="1">Cell envelope</location>
    </subcellularLocation>
</comment>
<dbReference type="SUPFAM" id="SSF52058">
    <property type="entry name" value="L domain-like"/>
    <property type="match status" value="2"/>
</dbReference>
<feature type="signal peptide" evidence="8">
    <location>
        <begin position="1"/>
        <end position="20"/>
    </location>
</feature>
<dbReference type="Pfam" id="PF23598">
    <property type="entry name" value="LRR_14"/>
    <property type="match status" value="1"/>
</dbReference>
<dbReference type="InterPro" id="IPR001611">
    <property type="entry name" value="Leu-rich_rpt"/>
</dbReference>
<evidence type="ECO:0000256" key="5">
    <source>
        <dbReference type="ARBA" id="ARBA00023136"/>
    </source>
</evidence>
<evidence type="ECO:0000256" key="7">
    <source>
        <dbReference type="SAM" id="MobiDB-lite"/>
    </source>
</evidence>
<evidence type="ECO:0000256" key="6">
    <source>
        <dbReference type="ARBA" id="ARBA00038043"/>
    </source>
</evidence>
<comment type="caution">
    <text evidence="11">The sequence shown here is derived from an EMBL/GenBank/DDBJ whole genome shotgun (WGS) entry which is preliminary data.</text>
</comment>
<keyword evidence="3 8" id="KW-0732">Signal</keyword>
<dbReference type="FunFam" id="3.80.10.10:FF:000095">
    <property type="entry name" value="LRR receptor-like serine/threonine-protein kinase GSO1"/>
    <property type="match status" value="1"/>
</dbReference>
<sequence length="999" mass="111739">MMIIVKLFCLLLLLAWDVCATTEQDVNNMALDGGTVQMQYLHDDGKTIRSVSCPRYFFTLSTANVQAEIKYKLYHSRWSDRVILDLMYHGLRYGDVNGTRTSPESTSSKKKKNQQLKWDILQRNANSHCKWEGIVCNKDNKVTQISLSRLGLSGTLPDELHQMSQLEMIEVNNNKIHGRLHASYGKMSSLKLFNVEDNHLEGSIPGSWSHGMTSMEFFSLAGNSFTGTLPQLDDWKSLIYLDLSRNRLEGPVSLFENNLKLATLSLRRNQLTGTLQLQSSLPEMKGLDLSHNQLSGTAISKDFLSNMPNLLELSMQSNLLTGYLPSELFLLSHLRMLRLSDNLLTGSLPDAESSTGGKWSDMKELEKIELKHNKLTGTLPPNIFWPGNRLTSLDLGFNKFEGKLPTTIKYASKLLHLLLPYNHFEGSIPVELAKTNKNLKFNFTENRFTSIPKELCNHRIDLNQQAYYYLYDCNPLICEKGTFTLNGAQDIYSGCQTCDGLSKPESEYIGRTTCPTKNFTYGDQDMVGELSETEILRLLHAQTGGMYWGRKYMHWGMPVNDPCDHPGITCTNSHVVKIDLSEVSLCTDYKRNPLPDEDCRGIPSELALLEHLEVLNLGKQQHLRGTIPWELGHTKLKYLEITNAPGMNGTIPSSFGHMTNLKVLNLSSCKFNGTIPEEFYELTKLEKLHLNMNDFSGHISSNIQKLTNLKEFMMSRTYLSGTIPEELGKLTAIENLELYGTHLTGNIPASIGNCTNLKRVDMFNNKLTGSLPSELSKLQSLQILHLKLNQLTGTISPNFGELSYLSWFDVSSNKLSGTISPTFGASRSLHDFRVGNNRIYAPIPPSLCKNVHINGGLTATYGCDAIVCPLGTFSETGHAIDTNPGCLACPEGLTSIYLGAIRCELISDHDILNMFYDVLLNDLDAKERKQLGSEMGGGLYRESMIGATNTKEDDDDSDTTGSHSSWKDPSASVCEWKGVRCGSKGEILSFRFPTPFMDE</sequence>
<evidence type="ECO:0000259" key="9">
    <source>
        <dbReference type="Pfam" id="PF08263"/>
    </source>
</evidence>
<dbReference type="Proteomes" id="UP001295423">
    <property type="component" value="Unassembled WGS sequence"/>
</dbReference>
<dbReference type="InterPro" id="IPR013210">
    <property type="entry name" value="LRR_N_plant-typ"/>
</dbReference>
<protein>
    <recommendedName>
        <fullName evidence="13">Leucine-rich repeat-containing N-terminal plant-type domain-containing protein</fullName>
    </recommendedName>
</protein>
<dbReference type="InterPro" id="IPR032675">
    <property type="entry name" value="LRR_dom_sf"/>
</dbReference>
<dbReference type="InterPro" id="IPR003591">
    <property type="entry name" value="Leu-rich_rpt_typical-subtyp"/>
</dbReference>
<dbReference type="InterPro" id="IPR051848">
    <property type="entry name" value="PGIP"/>
</dbReference>
<accession>A0AAD2PWS7</accession>
<evidence type="ECO:0000313" key="12">
    <source>
        <dbReference type="Proteomes" id="UP001295423"/>
    </source>
</evidence>
<organism evidence="11 12">
    <name type="scientific">Cylindrotheca closterium</name>
    <dbReference type="NCBI Taxonomy" id="2856"/>
    <lineage>
        <taxon>Eukaryota</taxon>
        <taxon>Sar</taxon>
        <taxon>Stramenopiles</taxon>
        <taxon>Ochrophyta</taxon>
        <taxon>Bacillariophyta</taxon>
        <taxon>Bacillariophyceae</taxon>
        <taxon>Bacillariophycidae</taxon>
        <taxon>Bacillariales</taxon>
        <taxon>Bacillariaceae</taxon>
        <taxon>Cylindrotheca</taxon>
    </lineage>
</organism>
<dbReference type="SMART" id="SM00369">
    <property type="entry name" value="LRR_TYP"/>
    <property type="match status" value="7"/>
</dbReference>
<evidence type="ECO:0000256" key="2">
    <source>
        <dbReference type="ARBA" id="ARBA00022614"/>
    </source>
</evidence>
<evidence type="ECO:0008006" key="13">
    <source>
        <dbReference type="Google" id="ProtNLM"/>
    </source>
</evidence>
<evidence type="ECO:0000256" key="8">
    <source>
        <dbReference type="SAM" id="SignalP"/>
    </source>
</evidence>
<feature type="region of interest" description="Disordered" evidence="7">
    <location>
        <begin position="947"/>
        <end position="972"/>
    </location>
</feature>
<feature type="chain" id="PRO_5042198705" description="Leucine-rich repeat-containing N-terminal plant-type domain-containing protein" evidence="8">
    <location>
        <begin position="21"/>
        <end position="999"/>
    </location>
</feature>
<evidence type="ECO:0000256" key="3">
    <source>
        <dbReference type="ARBA" id="ARBA00022729"/>
    </source>
</evidence>
<gene>
    <name evidence="11" type="ORF">CYCCA115_LOCUS19626</name>
</gene>
<keyword evidence="5" id="KW-0472">Membrane</keyword>
<dbReference type="Gene3D" id="3.80.10.10">
    <property type="entry name" value="Ribonuclease Inhibitor"/>
    <property type="match status" value="4"/>
</dbReference>
<dbReference type="InterPro" id="IPR055414">
    <property type="entry name" value="LRR_R13L4/SHOC2-like"/>
</dbReference>
<evidence type="ECO:0000256" key="4">
    <source>
        <dbReference type="ARBA" id="ARBA00022737"/>
    </source>
</evidence>
<dbReference type="Pfam" id="PF08263">
    <property type="entry name" value="LRRNT_2"/>
    <property type="match status" value="3"/>
</dbReference>